<dbReference type="Proteomes" id="UP001055712">
    <property type="component" value="Unassembled WGS sequence"/>
</dbReference>
<evidence type="ECO:0000256" key="2">
    <source>
        <dbReference type="SAM" id="SignalP"/>
    </source>
</evidence>
<dbReference type="PROSITE" id="PS51257">
    <property type="entry name" value="PROKAR_LIPOPROTEIN"/>
    <property type="match status" value="1"/>
</dbReference>
<protein>
    <recommendedName>
        <fullName evidence="3">CHRD domain-containing protein</fullName>
    </recommendedName>
</protein>
<evidence type="ECO:0000313" key="4">
    <source>
        <dbReference type="EMBL" id="KAI3432682.1"/>
    </source>
</evidence>
<comment type="caution">
    <text evidence="4">The sequence shown here is derived from an EMBL/GenBank/DDBJ whole genome shotgun (WGS) entry which is preliminary data.</text>
</comment>
<feature type="domain" description="CHRD" evidence="3">
    <location>
        <begin position="21"/>
        <end position="160"/>
    </location>
</feature>
<reference evidence="4" key="2">
    <citation type="submission" date="2020-11" db="EMBL/GenBank/DDBJ databases">
        <authorList>
            <person name="Cecchin M."/>
            <person name="Marcolungo L."/>
            <person name="Rossato M."/>
            <person name="Girolomoni L."/>
            <person name="Cosentino E."/>
            <person name="Cuine S."/>
            <person name="Li-Beisson Y."/>
            <person name="Delledonne M."/>
            <person name="Ballottari M."/>
        </authorList>
    </citation>
    <scope>NUCLEOTIDE SEQUENCE</scope>
    <source>
        <strain evidence="4">211/11P</strain>
        <tissue evidence="4">Whole cell</tissue>
    </source>
</reference>
<keyword evidence="2" id="KW-0732">Signal</keyword>
<dbReference type="EMBL" id="SIDB01000005">
    <property type="protein sequence ID" value="KAI3432682.1"/>
    <property type="molecule type" value="Genomic_DNA"/>
</dbReference>
<reference evidence="4" key="1">
    <citation type="journal article" date="2019" name="Plant J.">
        <title>Chlorella vulgaris genome assembly and annotation reveals the molecular basis for metabolic acclimation to high light conditions.</title>
        <authorList>
            <person name="Cecchin M."/>
            <person name="Marcolungo L."/>
            <person name="Rossato M."/>
            <person name="Girolomoni L."/>
            <person name="Cosentino E."/>
            <person name="Cuine S."/>
            <person name="Li-Beisson Y."/>
            <person name="Delledonne M."/>
            <person name="Ballottari M."/>
        </authorList>
    </citation>
    <scope>NUCLEOTIDE SEQUENCE</scope>
    <source>
        <strain evidence="4">211/11P</strain>
    </source>
</reference>
<feature type="chain" id="PRO_5039665884" description="CHRD domain-containing protein" evidence="2">
    <location>
        <begin position="23"/>
        <end position="429"/>
    </location>
</feature>
<evidence type="ECO:0000313" key="5">
    <source>
        <dbReference type="Proteomes" id="UP001055712"/>
    </source>
</evidence>
<name>A0A9D4TRV6_CHLVU</name>
<accession>A0A9D4TRV6</accession>
<proteinExistence type="predicted"/>
<dbReference type="InterPro" id="IPR010895">
    <property type="entry name" value="CHRD"/>
</dbReference>
<feature type="region of interest" description="Disordered" evidence="1">
    <location>
        <begin position="158"/>
        <end position="192"/>
    </location>
</feature>
<dbReference type="OrthoDB" id="531569at2759"/>
<dbReference type="PROSITE" id="PS50933">
    <property type="entry name" value="CHRD"/>
    <property type="match status" value="1"/>
</dbReference>
<evidence type="ECO:0000259" key="3">
    <source>
        <dbReference type="PROSITE" id="PS50933"/>
    </source>
</evidence>
<dbReference type="SMART" id="SM00754">
    <property type="entry name" value="CHRD"/>
    <property type="match status" value="1"/>
</dbReference>
<keyword evidence="5" id="KW-1185">Reference proteome</keyword>
<dbReference type="AlphaFoldDB" id="A0A9D4TRV6"/>
<feature type="compositionally biased region" description="Low complexity" evidence="1">
    <location>
        <begin position="158"/>
        <end position="182"/>
    </location>
</feature>
<feature type="signal peptide" evidence="2">
    <location>
        <begin position="1"/>
        <end position="22"/>
    </location>
</feature>
<evidence type="ECO:0000256" key="1">
    <source>
        <dbReference type="SAM" id="MobiDB-lite"/>
    </source>
</evidence>
<dbReference type="Pfam" id="PF07452">
    <property type="entry name" value="CHRD"/>
    <property type="match status" value="1"/>
</dbReference>
<sequence>MAWGSLRLAVLLVCSLIVGCHGQTWTAIADAASQVPALTPEEVGGATATFSMWAEGSMLNYTLDVSGIVNFTTAHIHIGTATERGPIIYQLVPKLPGLPTINPPVSGPYGISAKFIASSVNGVTLAEFLDAANSEGLYINLHTVEFPGGAIRGQIVAAGSSTSPAPSSGPLTSPSPSTSLAPSPSPPQRPDPVVFYDNFDYDGPYVQLLTGSWDLSGMPLSSVRVRPGCAVALYKEDGQSYILYEDERAFGPDYNDQVSTAVVTCATNVTLKNACPDAQTYKINYYCSVDQQECATPLTTIAPGLENPLDIDLTFDPYPYIYLVAGASIARIAKFSNGSELTCGTGCYVADVPDVGTTIEIVCAPNAACAYSDGMVVRCTIDGKIYKIEGGAKRWFRDQASFQAAAVPIDIDSEDVCGGRNTCPDGPDM</sequence>
<gene>
    <name evidence="4" type="ORF">D9Q98_004225</name>
</gene>
<organism evidence="4 5">
    <name type="scientific">Chlorella vulgaris</name>
    <name type="common">Green alga</name>
    <dbReference type="NCBI Taxonomy" id="3077"/>
    <lineage>
        <taxon>Eukaryota</taxon>
        <taxon>Viridiplantae</taxon>
        <taxon>Chlorophyta</taxon>
        <taxon>core chlorophytes</taxon>
        <taxon>Trebouxiophyceae</taxon>
        <taxon>Chlorellales</taxon>
        <taxon>Chlorellaceae</taxon>
        <taxon>Chlorella clade</taxon>
        <taxon>Chlorella</taxon>
    </lineage>
</organism>
<dbReference type="Gene3D" id="2.60.20.10">
    <property type="entry name" value="Crystallins"/>
    <property type="match status" value="1"/>
</dbReference>